<keyword evidence="2" id="KW-1185">Reference proteome</keyword>
<organism evidence="1 2">
    <name type="scientific">Hymenobacter jeongseonensis</name>
    <dbReference type="NCBI Taxonomy" id="2791027"/>
    <lineage>
        <taxon>Bacteria</taxon>
        <taxon>Pseudomonadati</taxon>
        <taxon>Bacteroidota</taxon>
        <taxon>Cytophagia</taxon>
        <taxon>Cytophagales</taxon>
        <taxon>Hymenobacteraceae</taxon>
        <taxon>Hymenobacter</taxon>
    </lineage>
</organism>
<reference evidence="1 2" key="1">
    <citation type="submission" date="2020-11" db="EMBL/GenBank/DDBJ databases">
        <authorList>
            <person name="Kim M.K."/>
        </authorList>
    </citation>
    <scope>NUCLEOTIDE SEQUENCE [LARGE SCALE GENOMIC DNA]</scope>
    <source>
        <strain evidence="1 2">BT683</strain>
    </source>
</reference>
<protein>
    <submittedName>
        <fullName evidence="1">Murein L,D-transpeptidase catalytic domain family protein</fullName>
    </submittedName>
</protein>
<dbReference type="Proteomes" id="UP000597617">
    <property type="component" value="Unassembled WGS sequence"/>
</dbReference>
<dbReference type="Pfam" id="PF13645">
    <property type="entry name" value="YkuD_2"/>
    <property type="match status" value="1"/>
</dbReference>
<dbReference type="RefSeq" id="WP_196283874.1">
    <property type="nucleotide sequence ID" value="NZ_JADQDQ010000013.1"/>
</dbReference>
<dbReference type="InterPro" id="IPR032676">
    <property type="entry name" value="YkuD_2"/>
</dbReference>
<gene>
    <name evidence="1" type="ORF">I2I05_19165</name>
</gene>
<name>A0ABS0IMC1_9BACT</name>
<proteinExistence type="predicted"/>
<accession>A0ABS0IMC1</accession>
<evidence type="ECO:0000313" key="2">
    <source>
        <dbReference type="Proteomes" id="UP000597617"/>
    </source>
</evidence>
<evidence type="ECO:0000313" key="1">
    <source>
        <dbReference type="EMBL" id="MBF9239522.1"/>
    </source>
</evidence>
<dbReference type="PANTHER" id="PTHR38477:SF1">
    <property type="entry name" value="MUREIN L,D-TRANSPEPTIDASE CATALYTIC DOMAIN FAMILY PROTEIN"/>
    <property type="match status" value="1"/>
</dbReference>
<dbReference type="PANTHER" id="PTHR38477">
    <property type="entry name" value="HYPOTHETICAL EXPORTED PROTEIN"/>
    <property type="match status" value="1"/>
</dbReference>
<comment type="caution">
    <text evidence="1">The sequence shown here is derived from an EMBL/GenBank/DDBJ whole genome shotgun (WGS) entry which is preliminary data.</text>
</comment>
<sequence>MRHHLKPGVNQDMAFYADLSRPSDQNRFFVVDIQHNRVLAQGLCCNGRTDVLGNVRYSNTYGSKCSSRGVARVAYRYRGQFGKAYKFQGLDPTNSNMFARAVLLHAHGCIPPQPQPEPICVSEGCPTVNPAFLETLAGYTDHSPKPILLGIE</sequence>
<dbReference type="EMBL" id="JADQDQ010000013">
    <property type="protein sequence ID" value="MBF9239522.1"/>
    <property type="molecule type" value="Genomic_DNA"/>
</dbReference>